<protein>
    <submittedName>
        <fullName evidence="7">Urea ABC transporter ATP-binding subunit UrtE</fullName>
    </submittedName>
</protein>
<evidence type="ECO:0000259" key="6">
    <source>
        <dbReference type="PROSITE" id="PS50893"/>
    </source>
</evidence>
<evidence type="ECO:0000313" key="8">
    <source>
        <dbReference type="Proteomes" id="UP000293520"/>
    </source>
</evidence>
<evidence type="ECO:0000256" key="5">
    <source>
        <dbReference type="ARBA" id="ARBA00022970"/>
    </source>
</evidence>
<evidence type="ECO:0000313" key="7">
    <source>
        <dbReference type="EMBL" id="TBN39532.1"/>
    </source>
</evidence>
<keyword evidence="3" id="KW-0547">Nucleotide-binding</keyword>
<dbReference type="SUPFAM" id="SSF52540">
    <property type="entry name" value="P-loop containing nucleoside triphosphate hydrolases"/>
    <property type="match status" value="1"/>
</dbReference>
<evidence type="ECO:0000256" key="2">
    <source>
        <dbReference type="ARBA" id="ARBA00022448"/>
    </source>
</evidence>
<evidence type="ECO:0000256" key="1">
    <source>
        <dbReference type="ARBA" id="ARBA00005417"/>
    </source>
</evidence>
<dbReference type="GO" id="GO:0015807">
    <property type="term" value="P:L-amino acid transport"/>
    <property type="evidence" value="ECO:0007669"/>
    <property type="project" value="TreeGrafter"/>
</dbReference>
<proteinExistence type="inferred from homology"/>
<dbReference type="PANTHER" id="PTHR43820:SF5">
    <property type="entry name" value="HIGH-AFFINITY BRANCHED-CHAIN AMINO ACID TRANSPORT ATP-BINDING PROTEIN"/>
    <property type="match status" value="1"/>
</dbReference>
<accession>A0A4Q9G0D0</accession>
<evidence type="ECO:0000256" key="3">
    <source>
        <dbReference type="ARBA" id="ARBA00022741"/>
    </source>
</evidence>
<keyword evidence="5" id="KW-0029">Amino-acid transport</keyword>
<comment type="similarity">
    <text evidence="1">Belongs to the ABC transporter superfamily.</text>
</comment>
<organism evidence="7 8">
    <name type="scientific">Paracoccus subflavus</name>
    <dbReference type="NCBI Taxonomy" id="2528244"/>
    <lineage>
        <taxon>Bacteria</taxon>
        <taxon>Pseudomonadati</taxon>
        <taxon>Pseudomonadota</taxon>
        <taxon>Alphaproteobacteria</taxon>
        <taxon>Rhodobacterales</taxon>
        <taxon>Paracoccaceae</taxon>
        <taxon>Paracoccus</taxon>
    </lineage>
</organism>
<dbReference type="GO" id="GO:0015658">
    <property type="term" value="F:branched-chain amino acid transmembrane transporter activity"/>
    <property type="evidence" value="ECO:0007669"/>
    <property type="project" value="TreeGrafter"/>
</dbReference>
<dbReference type="Proteomes" id="UP000293520">
    <property type="component" value="Unassembled WGS sequence"/>
</dbReference>
<sequence>MLEAKNLYSYYGKSPVLQDISFLLEKGQLLTVLGRNGVGKTTLMRSFMGLTDRLDGSLTIEGTEIARMRTPDRAMLGIGYIPQGRHIIPRLTVRENIIMGTYARRDGKRGMPDLVFELFPILRDFLDRRGGDLSGGQQQQLAIARALAMDPKILILDEPTEGIQPNIVKQIHDIIVRLNRELGLTVILVEQNVPFAREVSDRFLVIDKGRVVIAGAGADLTDDIAERYLTF</sequence>
<keyword evidence="4 7" id="KW-0067">ATP-binding</keyword>
<gene>
    <name evidence="7" type="primary">urtE</name>
    <name evidence="7" type="ORF">EYE42_10985</name>
</gene>
<dbReference type="NCBIfam" id="TIGR03410">
    <property type="entry name" value="urea_trans_UrtE"/>
    <property type="match status" value="1"/>
</dbReference>
<dbReference type="EMBL" id="SISK01000007">
    <property type="protein sequence ID" value="TBN39532.1"/>
    <property type="molecule type" value="Genomic_DNA"/>
</dbReference>
<dbReference type="RefSeq" id="WP_130991366.1">
    <property type="nucleotide sequence ID" value="NZ_SISK01000007.1"/>
</dbReference>
<dbReference type="CDD" id="cd03224">
    <property type="entry name" value="ABC_TM1139_LivF_branched"/>
    <property type="match status" value="1"/>
</dbReference>
<keyword evidence="8" id="KW-1185">Reference proteome</keyword>
<dbReference type="GO" id="GO:0005524">
    <property type="term" value="F:ATP binding"/>
    <property type="evidence" value="ECO:0007669"/>
    <property type="project" value="UniProtKB-KW"/>
</dbReference>
<dbReference type="OrthoDB" id="9806149at2"/>
<dbReference type="Gene3D" id="3.40.50.300">
    <property type="entry name" value="P-loop containing nucleotide triphosphate hydrolases"/>
    <property type="match status" value="1"/>
</dbReference>
<dbReference type="InterPro" id="IPR003439">
    <property type="entry name" value="ABC_transporter-like_ATP-bd"/>
</dbReference>
<keyword evidence="2" id="KW-0813">Transport</keyword>
<dbReference type="InterPro" id="IPR052156">
    <property type="entry name" value="BCAA_Transport_ATP-bd_LivF"/>
</dbReference>
<dbReference type="PROSITE" id="PS50893">
    <property type="entry name" value="ABC_TRANSPORTER_2"/>
    <property type="match status" value="1"/>
</dbReference>
<comment type="caution">
    <text evidence="7">The sequence shown here is derived from an EMBL/GenBank/DDBJ whole genome shotgun (WGS) entry which is preliminary data.</text>
</comment>
<dbReference type="InterPro" id="IPR017780">
    <property type="entry name" value="ABC_transptr_urea_ATP-bd_UrtE"/>
</dbReference>
<dbReference type="AlphaFoldDB" id="A0A4Q9G0D0"/>
<dbReference type="InterPro" id="IPR003593">
    <property type="entry name" value="AAA+_ATPase"/>
</dbReference>
<evidence type="ECO:0000256" key="4">
    <source>
        <dbReference type="ARBA" id="ARBA00022840"/>
    </source>
</evidence>
<dbReference type="GO" id="GO:0016887">
    <property type="term" value="F:ATP hydrolysis activity"/>
    <property type="evidence" value="ECO:0007669"/>
    <property type="project" value="InterPro"/>
</dbReference>
<dbReference type="SMART" id="SM00382">
    <property type="entry name" value="AAA"/>
    <property type="match status" value="1"/>
</dbReference>
<reference evidence="7 8" key="1">
    <citation type="submission" date="2019-02" db="EMBL/GenBank/DDBJ databases">
        <title>Paracoccus subflavus sp. nov., isolated from marine sediment of the Pacific Ocean.</title>
        <authorList>
            <person name="Zhang G."/>
        </authorList>
    </citation>
    <scope>NUCLEOTIDE SEQUENCE [LARGE SCALE GENOMIC DNA]</scope>
    <source>
        <strain evidence="7 8">GY0581</strain>
    </source>
</reference>
<name>A0A4Q9G0D0_9RHOB</name>
<dbReference type="InterPro" id="IPR027417">
    <property type="entry name" value="P-loop_NTPase"/>
</dbReference>
<dbReference type="PANTHER" id="PTHR43820">
    <property type="entry name" value="HIGH-AFFINITY BRANCHED-CHAIN AMINO ACID TRANSPORT ATP-BINDING PROTEIN LIVF"/>
    <property type="match status" value="1"/>
</dbReference>
<dbReference type="Pfam" id="PF00005">
    <property type="entry name" value="ABC_tran"/>
    <property type="match status" value="1"/>
</dbReference>
<feature type="domain" description="ABC transporter" evidence="6">
    <location>
        <begin position="2"/>
        <end position="231"/>
    </location>
</feature>